<evidence type="ECO:0000313" key="2">
    <source>
        <dbReference type="Proteomes" id="UP000887563"/>
    </source>
</evidence>
<feature type="transmembrane region" description="Helical" evidence="1">
    <location>
        <begin position="36"/>
        <end position="56"/>
    </location>
</feature>
<accession>A0A914KND4</accession>
<organism evidence="2 3">
    <name type="scientific">Meloidogyne incognita</name>
    <name type="common">Southern root-knot nematode worm</name>
    <name type="synonym">Oxyuris incognita</name>
    <dbReference type="NCBI Taxonomy" id="6306"/>
    <lineage>
        <taxon>Eukaryota</taxon>
        <taxon>Metazoa</taxon>
        <taxon>Ecdysozoa</taxon>
        <taxon>Nematoda</taxon>
        <taxon>Chromadorea</taxon>
        <taxon>Rhabditida</taxon>
        <taxon>Tylenchina</taxon>
        <taxon>Tylenchomorpha</taxon>
        <taxon>Tylenchoidea</taxon>
        <taxon>Meloidogynidae</taxon>
        <taxon>Meloidogyninae</taxon>
        <taxon>Meloidogyne</taxon>
        <taxon>Meloidogyne incognita group</taxon>
    </lineage>
</organism>
<keyword evidence="1" id="KW-0472">Membrane</keyword>
<protein>
    <submittedName>
        <fullName evidence="3">Uncharacterized protein</fullName>
    </submittedName>
</protein>
<dbReference type="AlphaFoldDB" id="A0A914KND4"/>
<dbReference type="Proteomes" id="UP000887563">
    <property type="component" value="Unplaced"/>
</dbReference>
<evidence type="ECO:0000256" key="1">
    <source>
        <dbReference type="SAM" id="Phobius"/>
    </source>
</evidence>
<proteinExistence type="predicted"/>
<keyword evidence="1" id="KW-1133">Transmembrane helix</keyword>
<sequence length="60" mass="7002">MGRREQTCRVKVFGSVLASLLHHKHLMFYKVFAPKFVFDGVELLTCCAFNFIIYLLTQSF</sequence>
<dbReference type="WBParaSite" id="Minc3s00037g02177">
    <property type="protein sequence ID" value="Minc3s00037g02177"/>
    <property type="gene ID" value="Minc3s00037g02177"/>
</dbReference>
<evidence type="ECO:0000313" key="3">
    <source>
        <dbReference type="WBParaSite" id="Minc3s00037g02177"/>
    </source>
</evidence>
<reference evidence="3" key="1">
    <citation type="submission" date="2022-11" db="UniProtKB">
        <authorList>
            <consortium name="WormBaseParasite"/>
        </authorList>
    </citation>
    <scope>IDENTIFICATION</scope>
</reference>
<keyword evidence="2" id="KW-1185">Reference proteome</keyword>
<name>A0A914KND4_MELIC</name>
<keyword evidence="1" id="KW-0812">Transmembrane</keyword>